<organism evidence="2 3">
    <name type="scientific">Ephemerocybe angulata</name>
    <dbReference type="NCBI Taxonomy" id="980116"/>
    <lineage>
        <taxon>Eukaryota</taxon>
        <taxon>Fungi</taxon>
        <taxon>Dikarya</taxon>
        <taxon>Basidiomycota</taxon>
        <taxon>Agaricomycotina</taxon>
        <taxon>Agaricomycetes</taxon>
        <taxon>Agaricomycetidae</taxon>
        <taxon>Agaricales</taxon>
        <taxon>Agaricineae</taxon>
        <taxon>Psathyrellaceae</taxon>
        <taxon>Ephemerocybe</taxon>
    </lineage>
</organism>
<dbReference type="OrthoDB" id="244495at2759"/>
<keyword evidence="3" id="KW-1185">Reference proteome</keyword>
<evidence type="ECO:0000259" key="1">
    <source>
        <dbReference type="Pfam" id="PF00134"/>
    </source>
</evidence>
<evidence type="ECO:0000313" key="3">
    <source>
        <dbReference type="Proteomes" id="UP000521943"/>
    </source>
</evidence>
<comment type="caution">
    <text evidence="2">The sequence shown here is derived from an EMBL/GenBank/DDBJ whole genome shotgun (WGS) entry which is preliminary data.</text>
</comment>
<dbReference type="Gene3D" id="1.10.472.10">
    <property type="entry name" value="Cyclin-like"/>
    <property type="match status" value="1"/>
</dbReference>
<name>A0A8H6HB58_9AGAR</name>
<dbReference type="PANTHER" id="PTHR15615">
    <property type="match status" value="1"/>
</dbReference>
<dbReference type="GO" id="GO:0019901">
    <property type="term" value="F:protein kinase binding"/>
    <property type="evidence" value="ECO:0007669"/>
    <property type="project" value="InterPro"/>
</dbReference>
<dbReference type="CDD" id="cd20557">
    <property type="entry name" value="CYCLIN_ScPCL1-like"/>
    <property type="match status" value="1"/>
</dbReference>
<reference evidence="2 3" key="1">
    <citation type="submission" date="2020-07" db="EMBL/GenBank/DDBJ databases">
        <title>Comparative genomics of pyrophilous fungi reveals a link between fire events and developmental genes.</title>
        <authorList>
            <consortium name="DOE Joint Genome Institute"/>
            <person name="Steindorff A.S."/>
            <person name="Carver A."/>
            <person name="Calhoun S."/>
            <person name="Stillman K."/>
            <person name="Liu H."/>
            <person name="Lipzen A."/>
            <person name="Pangilinan J."/>
            <person name="Labutti K."/>
            <person name="Bruns T.D."/>
            <person name="Grigoriev I.V."/>
        </authorList>
    </citation>
    <scope>NUCLEOTIDE SEQUENCE [LARGE SCALE GENOMIC DNA]</scope>
    <source>
        <strain evidence="2 3">CBS 144469</strain>
    </source>
</reference>
<dbReference type="InterPro" id="IPR006671">
    <property type="entry name" value="Cyclin_N"/>
</dbReference>
<feature type="domain" description="Cyclin N-terminal" evidence="1">
    <location>
        <begin position="29"/>
        <end position="132"/>
    </location>
</feature>
<dbReference type="GO" id="GO:0005634">
    <property type="term" value="C:nucleus"/>
    <property type="evidence" value="ECO:0007669"/>
    <property type="project" value="TreeGrafter"/>
</dbReference>
<dbReference type="EMBL" id="JACGCI010000161">
    <property type="protein sequence ID" value="KAF6742976.1"/>
    <property type="molecule type" value="Genomic_DNA"/>
</dbReference>
<proteinExistence type="predicted"/>
<dbReference type="AlphaFoldDB" id="A0A8H6HB58"/>
<evidence type="ECO:0000313" key="2">
    <source>
        <dbReference type="EMBL" id="KAF6742976.1"/>
    </source>
</evidence>
<dbReference type="GO" id="GO:0000307">
    <property type="term" value="C:cyclin-dependent protein kinase holoenzyme complex"/>
    <property type="evidence" value="ECO:0007669"/>
    <property type="project" value="TreeGrafter"/>
</dbReference>
<dbReference type="InterPro" id="IPR013922">
    <property type="entry name" value="Cyclin_PHO80-like"/>
</dbReference>
<dbReference type="Pfam" id="PF00134">
    <property type="entry name" value="Cyclin_N"/>
    <property type="match status" value="1"/>
</dbReference>
<dbReference type="InterPro" id="IPR036915">
    <property type="entry name" value="Cyclin-like_sf"/>
</dbReference>
<dbReference type="PANTHER" id="PTHR15615:SF108">
    <property type="entry name" value="PROTEIN CNPPD1"/>
    <property type="match status" value="1"/>
</dbReference>
<accession>A0A8H6HB58</accession>
<dbReference type="Proteomes" id="UP000521943">
    <property type="component" value="Unassembled WGS sequence"/>
</dbReference>
<gene>
    <name evidence="2" type="ORF">DFP72DRAFT_994123</name>
</gene>
<protein>
    <recommendedName>
        <fullName evidence="1">Cyclin N-terminal domain-containing protein</fullName>
    </recommendedName>
</protein>
<sequence length="156" mass="18153">MANFYGFERIATMCSRFIIHLFQCPLEHPTDKRTRATLPYFIARVLHRVNFHSSVVVAAMILLCRLKAQYPAVQGSSGHRLFLTALVIADKILNDDSYENESWVTLSIRMFPLAEINQMEQEMCSFLEWDLRVDGEMLRSFEAALNEKFGIDRPYR</sequence>
<dbReference type="SUPFAM" id="SSF47954">
    <property type="entry name" value="Cyclin-like"/>
    <property type="match status" value="1"/>
</dbReference>
<dbReference type="GO" id="GO:0016538">
    <property type="term" value="F:cyclin-dependent protein serine/threonine kinase regulator activity"/>
    <property type="evidence" value="ECO:0007669"/>
    <property type="project" value="TreeGrafter"/>
</dbReference>